<keyword evidence="1" id="KW-0472">Membrane</keyword>
<reference evidence="2 3" key="1">
    <citation type="submission" date="2020-08" db="EMBL/GenBank/DDBJ databases">
        <title>Genomic Encyclopedia of Type Strains, Phase IV (KMG-IV): sequencing the most valuable type-strain genomes for metagenomic binning, comparative biology and taxonomic classification.</title>
        <authorList>
            <person name="Goeker M."/>
        </authorList>
    </citation>
    <scope>NUCLEOTIDE SEQUENCE [LARGE SCALE GENOMIC DNA]</scope>
    <source>
        <strain evidence="2 3">DSM 102238</strain>
    </source>
</reference>
<protein>
    <submittedName>
        <fullName evidence="2">Uncharacterized protein</fullName>
    </submittedName>
</protein>
<evidence type="ECO:0000256" key="1">
    <source>
        <dbReference type="SAM" id="Phobius"/>
    </source>
</evidence>
<evidence type="ECO:0000313" key="2">
    <source>
        <dbReference type="EMBL" id="MBB3999113.1"/>
    </source>
</evidence>
<evidence type="ECO:0000313" key="3">
    <source>
        <dbReference type="Proteomes" id="UP000542776"/>
    </source>
</evidence>
<keyword evidence="1" id="KW-1133">Transmembrane helix</keyword>
<dbReference type="AlphaFoldDB" id="A0A7W6H5U6"/>
<dbReference type="EMBL" id="JACIEK010000008">
    <property type="protein sequence ID" value="MBB3999113.1"/>
    <property type="molecule type" value="Genomic_DNA"/>
</dbReference>
<name>A0A7W6H5U6_9HYPH</name>
<proteinExistence type="predicted"/>
<feature type="transmembrane region" description="Helical" evidence="1">
    <location>
        <begin position="57"/>
        <end position="73"/>
    </location>
</feature>
<dbReference type="RefSeq" id="WP_183200673.1">
    <property type="nucleotide sequence ID" value="NZ_JACIEK010000008.1"/>
</dbReference>
<gene>
    <name evidence="2" type="ORF">GGR04_002972</name>
</gene>
<organism evidence="2 3">
    <name type="scientific">Aureimonas pseudogalii</name>
    <dbReference type="NCBI Taxonomy" id="1744844"/>
    <lineage>
        <taxon>Bacteria</taxon>
        <taxon>Pseudomonadati</taxon>
        <taxon>Pseudomonadota</taxon>
        <taxon>Alphaproteobacteria</taxon>
        <taxon>Hyphomicrobiales</taxon>
        <taxon>Aurantimonadaceae</taxon>
        <taxon>Aureimonas</taxon>
    </lineage>
</organism>
<dbReference type="Proteomes" id="UP000542776">
    <property type="component" value="Unassembled WGS sequence"/>
</dbReference>
<keyword evidence="3" id="KW-1185">Reference proteome</keyword>
<sequence>MTPSSPPKRDLFRLRGNTIELFGRTLRLPANRIARMTMGVAFMIGGVFSFLPVLGIWMLPLGLLILSIDLRFVRRWRRRADVKWGRRRRARAVLVRSGAETRKGRFAWVRIPSFGRR</sequence>
<keyword evidence="1" id="KW-0812">Transmembrane</keyword>
<accession>A0A7W6H5U6</accession>
<comment type="caution">
    <text evidence="2">The sequence shown here is derived from an EMBL/GenBank/DDBJ whole genome shotgun (WGS) entry which is preliminary data.</text>
</comment>